<organism evidence="3 4">
    <name type="scientific">Pseudomonas inefficax</name>
    <dbReference type="NCBI Taxonomy" id="2078786"/>
    <lineage>
        <taxon>Bacteria</taxon>
        <taxon>Pseudomonadati</taxon>
        <taxon>Pseudomonadota</taxon>
        <taxon>Gammaproteobacteria</taxon>
        <taxon>Pseudomonadales</taxon>
        <taxon>Pseudomonadaceae</taxon>
        <taxon>Pseudomonas</taxon>
    </lineage>
</organism>
<evidence type="ECO:0000259" key="2">
    <source>
        <dbReference type="Pfam" id="PF00535"/>
    </source>
</evidence>
<dbReference type="AlphaFoldDB" id="A0AAQ1PAF5"/>
<comment type="caution">
    <text evidence="3">The sequence shown here is derived from an EMBL/GenBank/DDBJ whole genome shotgun (WGS) entry which is preliminary data.</text>
</comment>
<evidence type="ECO:0000256" key="1">
    <source>
        <dbReference type="ARBA" id="ARBA00022519"/>
    </source>
</evidence>
<dbReference type="InterPro" id="IPR001173">
    <property type="entry name" value="Glyco_trans_2-like"/>
</dbReference>
<accession>A0AAQ1PAF5</accession>
<reference evidence="3 4" key="1">
    <citation type="submission" date="2018-02" db="EMBL/GenBank/DDBJ databases">
        <authorList>
            <person name="Dubost A."/>
        </authorList>
    </citation>
    <scope>NUCLEOTIDE SEQUENCE [LARGE SCALE GENOMIC DNA]</scope>
    <source>
        <strain evidence="4">JV551A3</strain>
    </source>
</reference>
<protein>
    <submittedName>
        <fullName evidence="3">Glycosyltransferase</fullName>
    </submittedName>
</protein>
<name>A0AAQ1PAF5_9PSED</name>
<keyword evidence="4" id="KW-1185">Reference proteome</keyword>
<keyword evidence="1" id="KW-0472">Membrane</keyword>
<proteinExistence type="predicted"/>
<dbReference type="SUPFAM" id="SSF53448">
    <property type="entry name" value="Nucleotide-diphospho-sugar transferases"/>
    <property type="match status" value="2"/>
</dbReference>
<sequence>MHYLCHALNISGQEAYVIGCKVTNPNLRTPVLTDAVIQLHKTTGAAPIAVYPEVLSGNPLNCPVVVRYMLNRDGFISGLQLAAQESDLFFYYAHDFGEGKRQKDMLTLPMIDSNLFAPRPEPVVRRGNYLYLHRFDANQVDYSLLPPDIQVLSLSNPRTLPQLAELFQTAEALYSYEISATCTMALLCGCPVVYLSGGHVKALPFTEHIGDAGTTMFEEPGGLERARQSVGLARQRILHMEDEFWPQLAHFIERTQRSAADHVDANRHPGVRDWLLNRMLTPVQQTLADERRMALRNQTRLSIVVNDHEGDAQALAFTLESLQLWGSNSPLGLRTYVVSQQPPQANLPNNVHWLNATPGAAILNQVTHQDDGDWLLLLAAGDEILPSGSLMVDLELPGANACRMLYCDEYYRATQGSSPIFRPDMNLDYLLSLPVIMARHWLLRRELVLAAGGFDQQCQGALELDMILRLIEADGLDGIGHLDEPLVIGNSPDMASNPDELATIERHLSVRGYTHAQVREEPARHYQIDYGHQQQPSVSIVIPVHDQLELIQRCVESVLAKTSYTFFELLLVDHASSEPALLEWLEQLVIAGEGMIKVLRDDRPLNLSALYNQAAAQAVGDFLVLLDNDTVIFQEDWLQRLLNHAQRPEVGVVGAKQLDINGNIAHAGWVLGLDGTAASPAAGLPNSEAGYLQCLRVDRDVSALSGACLMIRRELYLGLGGLDEEAFALRHADIDLCLRVSAEGLLNVWTAHALVANEHGKGWGTVMRAPAQQQRARQDEQNLYSKWLDALTRDPAYNKNLSLRGRGHELPALHGLTWRPLNWRPLPVVLVHPDRENAERCTAPFQQLLEHAQVDGHSSNAMLTPVELNRLQPDVIIFQHIADPLRIQAMAQHYQLSQAFKVLEVVSLPVGDRAWGLLHEALACVDRVVVASAELAASLDGLHGDIRVRESRLGTNWQALPTAVTANTKPRIGCQLNVETLPIIDPLLRARADQADWVLWGEVPAHLAALATEVYCRDLGSTPEVLSGLGLNIALHPVSMAGNTGDCLAPMRYAACGYAVISNDRQARFAEWPMMLVDDTPAQWLKVLDSCLASADSVCMHGQQLRSKAEASGFIDAEYRETCLAAWTPA</sequence>
<gene>
    <name evidence="3" type="ORF">JV551A3_V1_1870062</name>
</gene>
<evidence type="ECO:0000313" key="3">
    <source>
        <dbReference type="EMBL" id="SPO62861.1"/>
    </source>
</evidence>
<dbReference type="Proteomes" id="UP000294335">
    <property type="component" value="Unassembled WGS sequence"/>
</dbReference>
<evidence type="ECO:0000313" key="4">
    <source>
        <dbReference type="Proteomes" id="UP000294335"/>
    </source>
</evidence>
<dbReference type="Gene3D" id="3.90.550.10">
    <property type="entry name" value="Spore Coat Polysaccharide Biosynthesis Protein SpsA, Chain A"/>
    <property type="match status" value="1"/>
</dbReference>
<keyword evidence="1" id="KW-1003">Cell membrane</keyword>
<feature type="domain" description="Glycosyltransferase 2-like" evidence="2">
    <location>
        <begin position="539"/>
        <end position="715"/>
    </location>
</feature>
<dbReference type="Pfam" id="PF00535">
    <property type="entry name" value="Glycos_transf_2"/>
    <property type="match status" value="1"/>
</dbReference>
<dbReference type="PANTHER" id="PTHR43179:SF7">
    <property type="entry name" value="RHAMNOSYLTRANSFERASE WBBL"/>
    <property type="match status" value="1"/>
</dbReference>
<dbReference type="InterPro" id="IPR029044">
    <property type="entry name" value="Nucleotide-diphossugar_trans"/>
</dbReference>
<dbReference type="EMBL" id="OPYN01000187">
    <property type="protein sequence ID" value="SPO62861.1"/>
    <property type="molecule type" value="Genomic_DNA"/>
</dbReference>
<keyword evidence="1" id="KW-0997">Cell inner membrane</keyword>
<dbReference type="PANTHER" id="PTHR43179">
    <property type="entry name" value="RHAMNOSYLTRANSFERASE WBBL"/>
    <property type="match status" value="1"/>
</dbReference>